<keyword evidence="3" id="KW-1185">Reference proteome</keyword>
<dbReference type="PANTHER" id="PTHR44167:SF24">
    <property type="entry name" value="SERINE_THREONINE-PROTEIN KINASE CHK2"/>
    <property type="match status" value="1"/>
</dbReference>
<organism evidence="2 3">
    <name type="scientific">Symbiodinium microadriaticum</name>
    <name type="common">Dinoflagellate</name>
    <name type="synonym">Zooxanthella microadriatica</name>
    <dbReference type="NCBI Taxonomy" id="2951"/>
    <lineage>
        <taxon>Eukaryota</taxon>
        <taxon>Sar</taxon>
        <taxon>Alveolata</taxon>
        <taxon>Dinophyceae</taxon>
        <taxon>Suessiales</taxon>
        <taxon>Symbiodiniaceae</taxon>
        <taxon>Symbiodinium</taxon>
    </lineage>
</organism>
<feature type="domain" description="Protein kinase" evidence="1">
    <location>
        <begin position="86"/>
        <end position="383"/>
    </location>
</feature>
<dbReference type="GO" id="GO:0005524">
    <property type="term" value="F:ATP binding"/>
    <property type="evidence" value="ECO:0007669"/>
    <property type="project" value="InterPro"/>
</dbReference>
<dbReference type="PROSITE" id="PS50011">
    <property type="entry name" value="PROTEIN_KINASE_DOM"/>
    <property type="match status" value="1"/>
</dbReference>
<dbReference type="Pfam" id="PF00069">
    <property type="entry name" value="Pkinase"/>
    <property type="match status" value="1"/>
</dbReference>
<keyword evidence="2" id="KW-0808">Transferase</keyword>
<dbReference type="GO" id="GO:0044773">
    <property type="term" value="P:mitotic DNA damage checkpoint signaling"/>
    <property type="evidence" value="ECO:0007669"/>
    <property type="project" value="TreeGrafter"/>
</dbReference>
<sequence length="396" mass="44990">MAEGRAKLTGGFLHSYRDTDTKKGSELFFIFQPQLRSSETNQKKTWSAWLKLLLSIGCSPDRTRPVVFMATETEPSEWFPWNPLRFQMLRKLEDAPRNQGRVLLMRDTSTAMLVAVKQVPSWWMQENQSKFRSVYPYETEMPWMDVAYLAFLNQVGYHWACSLLGVYRDDTCTYIVTSLASHGDLFLWSSRLQLEPGPTREATVQPLAVQMLKAVQELHDLSIAHRDLSCENILVTQVDDTLEVRVIDFAAACGSRFSSGAHGKDMYVAPEVHLGGKFDTFLSDAFALGVIFLSVLLQRYPWNSTKPGCCKSFEYVRKHGLRKYLMRRKLSGTSLTFADAISDSCLHLLEGLLEVDPGERLTLGENAWSLSGDRVSVWSEDWVLSAPAWGREISDF</sequence>
<protein>
    <submittedName>
        <fullName evidence="2">Putative serine/threonine-protein kinase fhkD</fullName>
    </submittedName>
</protein>
<dbReference type="Gene3D" id="1.10.510.10">
    <property type="entry name" value="Transferase(Phosphotransferase) domain 1"/>
    <property type="match status" value="1"/>
</dbReference>
<evidence type="ECO:0000313" key="3">
    <source>
        <dbReference type="Proteomes" id="UP000186817"/>
    </source>
</evidence>
<dbReference type="OrthoDB" id="413545at2759"/>
<dbReference type="PANTHER" id="PTHR44167">
    <property type="entry name" value="OVARIAN-SPECIFIC SERINE/THREONINE-PROTEIN KINASE LOK-RELATED"/>
    <property type="match status" value="1"/>
</dbReference>
<evidence type="ECO:0000313" key="2">
    <source>
        <dbReference type="EMBL" id="OLP79074.1"/>
    </source>
</evidence>
<dbReference type="EMBL" id="LSRX01001529">
    <property type="protein sequence ID" value="OLP79074.1"/>
    <property type="molecule type" value="Genomic_DNA"/>
</dbReference>
<reference evidence="2 3" key="1">
    <citation type="submission" date="2016-02" db="EMBL/GenBank/DDBJ databases">
        <title>Genome analysis of coral dinoflagellate symbionts highlights evolutionary adaptations to a symbiotic lifestyle.</title>
        <authorList>
            <person name="Aranda M."/>
            <person name="Li Y."/>
            <person name="Liew Y.J."/>
            <person name="Baumgarten S."/>
            <person name="Simakov O."/>
            <person name="Wilson M."/>
            <person name="Piel J."/>
            <person name="Ashoor H."/>
            <person name="Bougouffa S."/>
            <person name="Bajic V.B."/>
            <person name="Ryu T."/>
            <person name="Ravasi T."/>
            <person name="Bayer T."/>
            <person name="Micklem G."/>
            <person name="Kim H."/>
            <person name="Bhak J."/>
            <person name="Lajeunesse T.C."/>
            <person name="Voolstra C.R."/>
        </authorList>
    </citation>
    <scope>NUCLEOTIDE SEQUENCE [LARGE SCALE GENOMIC DNA]</scope>
    <source>
        <strain evidence="2 3">CCMP2467</strain>
    </source>
</reference>
<dbReference type="InterPro" id="IPR000719">
    <property type="entry name" value="Prot_kinase_dom"/>
</dbReference>
<proteinExistence type="predicted"/>
<gene>
    <name evidence="2" type="primary">fhkD</name>
    <name evidence="2" type="ORF">AK812_SmicGene40682</name>
</gene>
<dbReference type="GO" id="GO:0004674">
    <property type="term" value="F:protein serine/threonine kinase activity"/>
    <property type="evidence" value="ECO:0007669"/>
    <property type="project" value="TreeGrafter"/>
</dbReference>
<dbReference type="SUPFAM" id="SSF56112">
    <property type="entry name" value="Protein kinase-like (PK-like)"/>
    <property type="match status" value="1"/>
</dbReference>
<keyword evidence="2" id="KW-0418">Kinase</keyword>
<dbReference type="Proteomes" id="UP000186817">
    <property type="component" value="Unassembled WGS sequence"/>
</dbReference>
<name>A0A1Q9C824_SYMMI</name>
<dbReference type="SMART" id="SM00220">
    <property type="entry name" value="S_TKc"/>
    <property type="match status" value="1"/>
</dbReference>
<dbReference type="OMA" id="VINHPYV"/>
<dbReference type="GO" id="GO:0005634">
    <property type="term" value="C:nucleus"/>
    <property type="evidence" value="ECO:0007669"/>
    <property type="project" value="TreeGrafter"/>
</dbReference>
<evidence type="ECO:0000259" key="1">
    <source>
        <dbReference type="PROSITE" id="PS50011"/>
    </source>
</evidence>
<accession>A0A1Q9C824</accession>
<dbReference type="AlphaFoldDB" id="A0A1Q9C824"/>
<comment type="caution">
    <text evidence="2">The sequence shown here is derived from an EMBL/GenBank/DDBJ whole genome shotgun (WGS) entry which is preliminary data.</text>
</comment>
<dbReference type="InterPro" id="IPR011009">
    <property type="entry name" value="Kinase-like_dom_sf"/>
</dbReference>